<dbReference type="Gene3D" id="3.40.50.150">
    <property type="entry name" value="Vaccinia Virus protein VP39"/>
    <property type="match status" value="1"/>
</dbReference>
<comment type="catalytic activity">
    <reaction evidence="6">
        <text>a 2'-deoxycytidine in DNA + S-adenosyl-L-methionine = a 5-methyl-2'-deoxycytidine in DNA + S-adenosyl-L-homocysteine + H(+)</text>
        <dbReference type="Rhea" id="RHEA:13681"/>
        <dbReference type="Rhea" id="RHEA-COMP:11369"/>
        <dbReference type="Rhea" id="RHEA-COMP:11370"/>
        <dbReference type="ChEBI" id="CHEBI:15378"/>
        <dbReference type="ChEBI" id="CHEBI:57856"/>
        <dbReference type="ChEBI" id="CHEBI:59789"/>
        <dbReference type="ChEBI" id="CHEBI:85452"/>
        <dbReference type="ChEBI" id="CHEBI:85454"/>
        <dbReference type="EC" id="2.1.1.37"/>
    </reaction>
</comment>
<reference evidence="9" key="1">
    <citation type="journal article" date="2020" name="mSystems">
        <title>Genome- and Community-Level Interaction Insights into Carbon Utilization and Element Cycling Functions of Hydrothermarchaeota in Hydrothermal Sediment.</title>
        <authorList>
            <person name="Zhou Z."/>
            <person name="Liu Y."/>
            <person name="Xu W."/>
            <person name="Pan J."/>
            <person name="Luo Z.H."/>
            <person name="Li M."/>
        </authorList>
    </citation>
    <scope>NUCLEOTIDE SEQUENCE [LARGE SCALE GENOMIC DNA]</scope>
    <source>
        <strain evidence="9">HyVt-19</strain>
    </source>
</reference>
<dbReference type="InterPro" id="IPR001525">
    <property type="entry name" value="C5_MeTfrase"/>
</dbReference>
<name>A0A7C1B2A8_9BACT</name>
<dbReference type="PANTHER" id="PTHR46098:SF1">
    <property type="entry name" value="TRNA (CYTOSINE(38)-C(5))-METHYLTRANSFERASE"/>
    <property type="match status" value="1"/>
</dbReference>
<keyword evidence="4 7" id="KW-0949">S-adenosyl-L-methionine</keyword>
<sequence>MRLRTLDLFHGAGGSSIGAQMAGAEIVAGIDCWQVASDSYRRNFHEVQLVNEDIRKVSTKNFHKAIGDIDLIVASPECTSHSCAKGGRDRCEESKLTAFEVARFAREFRPKWIIIENVIQMKSWSGHSELLEELWKLGYYVREQKLNAQDFGVPQSRKRLFLLCSLSGKVDHIEPQNKKTKTARSIIDINGGHRFTPLNSPKRALATIKRAERAFSKLGENEPFLIVYYGTDGSGGWQSIDRPLRTVTTLDRFAYVKPSPNGHMMRMLQPEELKAAMGFPKNYRLEAGTRRDKIKLMGNAVCPPVMKQLVKSLTETNSDDET</sequence>
<feature type="active site" evidence="7">
    <location>
        <position position="78"/>
    </location>
</feature>
<dbReference type="InterPro" id="IPR031303">
    <property type="entry name" value="C5_meth_CS"/>
</dbReference>
<dbReference type="Pfam" id="PF00145">
    <property type="entry name" value="DNA_methylase"/>
    <property type="match status" value="1"/>
</dbReference>
<protein>
    <recommendedName>
        <fullName evidence="1">DNA (cytosine-5-)-methyltransferase</fullName>
        <ecNumber evidence="1">2.1.1.37</ecNumber>
    </recommendedName>
</protein>
<evidence type="ECO:0000256" key="2">
    <source>
        <dbReference type="ARBA" id="ARBA00022603"/>
    </source>
</evidence>
<dbReference type="InterPro" id="IPR029063">
    <property type="entry name" value="SAM-dependent_MTases_sf"/>
</dbReference>
<accession>A0A7C1B2A8</accession>
<gene>
    <name evidence="9" type="ORF">ENG14_06835</name>
</gene>
<comment type="similarity">
    <text evidence="7 8">Belongs to the class I-like SAM-binding methyltransferase superfamily. C5-methyltransferase family.</text>
</comment>
<dbReference type="Proteomes" id="UP000886355">
    <property type="component" value="Unassembled WGS sequence"/>
</dbReference>
<evidence type="ECO:0000256" key="6">
    <source>
        <dbReference type="ARBA" id="ARBA00047422"/>
    </source>
</evidence>
<evidence type="ECO:0000256" key="8">
    <source>
        <dbReference type="RuleBase" id="RU000416"/>
    </source>
</evidence>
<dbReference type="GO" id="GO:0009307">
    <property type="term" value="P:DNA restriction-modification system"/>
    <property type="evidence" value="ECO:0007669"/>
    <property type="project" value="UniProtKB-KW"/>
</dbReference>
<dbReference type="EMBL" id="DQZW01000325">
    <property type="protein sequence ID" value="HDL90601.1"/>
    <property type="molecule type" value="Genomic_DNA"/>
</dbReference>
<organism evidence="9">
    <name type="scientific">Thermodesulforhabdus norvegica</name>
    <dbReference type="NCBI Taxonomy" id="39841"/>
    <lineage>
        <taxon>Bacteria</taxon>
        <taxon>Pseudomonadati</taxon>
        <taxon>Thermodesulfobacteriota</taxon>
        <taxon>Syntrophobacteria</taxon>
        <taxon>Syntrophobacterales</taxon>
        <taxon>Thermodesulforhabdaceae</taxon>
        <taxon>Thermodesulforhabdus</taxon>
    </lineage>
</organism>
<dbReference type="InterPro" id="IPR050750">
    <property type="entry name" value="C5-MTase"/>
</dbReference>
<evidence type="ECO:0000256" key="7">
    <source>
        <dbReference type="PROSITE-ProRule" id="PRU01016"/>
    </source>
</evidence>
<dbReference type="EC" id="2.1.1.37" evidence="1"/>
<dbReference type="AlphaFoldDB" id="A0A7C1B2A8"/>
<dbReference type="GO" id="GO:0032259">
    <property type="term" value="P:methylation"/>
    <property type="evidence" value="ECO:0007669"/>
    <property type="project" value="UniProtKB-KW"/>
</dbReference>
<evidence type="ECO:0000256" key="4">
    <source>
        <dbReference type="ARBA" id="ARBA00022691"/>
    </source>
</evidence>
<keyword evidence="2 7" id="KW-0489">Methyltransferase</keyword>
<proteinExistence type="inferred from homology"/>
<keyword evidence="3 7" id="KW-0808">Transferase</keyword>
<evidence type="ECO:0000256" key="3">
    <source>
        <dbReference type="ARBA" id="ARBA00022679"/>
    </source>
</evidence>
<dbReference type="PRINTS" id="PR00105">
    <property type="entry name" value="C5METTRFRASE"/>
</dbReference>
<dbReference type="PROSITE" id="PS51679">
    <property type="entry name" value="SAM_MT_C5"/>
    <property type="match status" value="1"/>
</dbReference>
<dbReference type="PANTHER" id="PTHR46098">
    <property type="entry name" value="TRNA (CYTOSINE(38)-C(5))-METHYLTRANSFERASE"/>
    <property type="match status" value="1"/>
</dbReference>
<evidence type="ECO:0000313" key="9">
    <source>
        <dbReference type="EMBL" id="HDL90601.1"/>
    </source>
</evidence>
<keyword evidence="5" id="KW-0680">Restriction system</keyword>
<dbReference type="PROSITE" id="PS00095">
    <property type="entry name" value="C5_MTASE_2"/>
    <property type="match status" value="1"/>
</dbReference>
<dbReference type="SUPFAM" id="SSF53335">
    <property type="entry name" value="S-adenosyl-L-methionine-dependent methyltransferases"/>
    <property type="match status" value="1"/>
</dbReference>
<evidence type="ECO:0000256" key="1">
    <source>
        <dbReference type="ARBA" id="ARBA00011975"/>
    </source>
</evidence>
<evidence type="ECO:0000256" key="5">
    <source>
        <dbReference type="ARBA" id="ARBA00022747"/>
    </source>
</evidence>
<comment type="caution">
    <text evidence="9">The sequence shown here is derived from an EMBL/GenBank/DDBJ whole genome shotgun (WGS) entry which is preliminary data.</text>
</comment>
<dbReference type="Gene3D" id="3.90.120.10">
    <property type="entry name" value="DNA Methylase, subunit A, domain 2"/>
    <property type="match status" value="1"/>
</dbReference>
<dbReference type="NCBIfam" id="TIGR00675">
    <property type="entry name" value="dcm"/>
    <property type="match status" value="1"/>
</dbReference>
<dbReference type="GO" id="GO:0003886">
    <property type="term" value="F:DNA (cytosine-5-)-methyltransferase activity"/>
    <property type="evidence" value="ECO:0007669"/>
    <property type="project" value="UniProtKB-EC"/>
</dbReference>